<evidence type="ECO:0000313" key="4">
    <source>
        <dbReference type="Proteomes" id="UP000233766"/>
    </source>
</evidence>
<dbReference type="RefSeq" id="WP_101463770.1">
    <property type="nucleotide sequence ID" value="NZ_PJMW01000001.1"/>
</dbReference>
<dbReference type="InterPro" id="IPR042070">
    <property type="entry name" value="PucR_C-HTH_sf"/>
</dbReference>
<dbReference type="PANTHER" id="PTHR33744:SF1">
    <property type="entry name" value="DNA-BINDING TRANSCRIPTIONAL ACTIVATOR ADER"/>
    <property type="match status" value="1"/>
</dbReference>
<evidence type="ECO:0000259" key="2">
    <source>
        <dbReference type="Pfam" id="PF14361"/>
    </source>
</evidence>
<dbReference type="InterPro" id="IPR025736">
    <property type="entry name" value="PucR_C-HTH_dom"/>
</dbReference>
<reference evidence="3 4" key="1">
    <citation type="submission" date="2017-12" db="EMBL/GenBank/DDBJ databases">
        <title>Sequencing the genomes of 1000 Actinobacteria strains.</title>
        <authorList>
            <person name="Klenk H.-P."/>
        </authorList>
    </citation>
    <scope>NUCLEOTIDE SEQUENCE [LARGE SCALE GENOMIC DNA]</scope>
    <source>
        <strain evidence="3 4">DSM 44489</strain>
    </source>
</reference>
<dbReference type="InterPro" id="IPR025751">
    <property type="entry name" value="RsbRD_N_dom"/>
</dbReference>
<name>A0A2N3WY30_9NOCA</name>
<proteinExistence type="predicted"/>
<dbReference type="Pfam" id="PF13556">
    <property type="entry name" value="HTH_30"/>
    <property type="match status" value="1"/>
</dbReference>
<dbReference type="AlphaFoldDB" id="A0A2N3WY30"/>
<dbReference type="Gene3D" id="1.10.10.2840">
    <property type="entry name" value="PucR C-terminal helix-turn-helix domain"/>
    <property type="match status" value="1"/>
</dbReference>
<comment type="caution">
    <text evidence="3">The sequence shown here is derived from an EMBL/GenBank/DDBJ whole genome shotgun (WGS) entry which is preliminary data.</text>
</comment>
<evidence type="ECO:0000259" key="1">
    <source>
        <dbReference type="Pfam" id="PF13556"/>
    </source>
</evidence>
<accession>A0A2N3WY30</accession>
<feature type="domain" description="PucR C-terminal helix-turn-helix" evidence="1">
    <location>
        <begin position="348"/>
        <end position="406"/>
    </location>
</feature>
<gene>
    <name evidence="3" type="ORF">ATK86_0830</name>
</gene>
<evidence type="ECO:0000313" key="3">
    <source>
        <dbReference type="EMBL" id="PKV98802.1"/>
    </source>
</evidence>
<sequence>MNSSAMDRIHNPLTIADGRAASSFLGNADELVSQLVNYFAENVMPCQALPSEAMRGDVTEFTRRCLALAMEMLDKRTTPSEQQLVALRAASAQHAREGVPVGTLLRAYAEGFRIGFELVVGQVTAADLAEVVAGTRLLLRTLEVINATVTSAYLDEQRQVAKEHQTGAQTMMSALLSGHGVGALTRQTGIRVADSYQVVALMIPELAEEHDPRVDAQVVARRKLRRVQAALADAFASRSLALLSTNGGTLLIPSDEPDLPRLTGDVLATISATSGVELTATMVPAPTEQIPQATEEAHELLELVRGIAKPAGLYELSDVAIEYQLTRPGPAREHLAGVIAPLATHPELLETLRTYMATGLNRKATGRRLHVHPNTIDYRLRRVSGLTDLDLTTAEGILRARIALLADDMVHTRGAA</sequence>
<dbReference type="InterPro" id="IPR051448">
    <property type="entry name" value="CdaR-like_regulators"/>
</dbReference>
<organism evidence="3 4">
    <name type="scientific">Nocardia fluminea</name>
    <dbReference type="NCBI Taxonomy" id="134984"/>
    <lineage>
        <taxon>Bacteria</taxon>
        <taxon>Bacillati</taxon>
        <taxon>Actinomycetota</taxon>
        <taxon>Actinomycetes</taxon>
        <taxon>Mycobacteriales</taxon>
        <taxon>Nocardiaceae</taxon>
        <taxon>Nocardia</taxon>
    </lineage>
</organism>
<dbReference type="PANTHER" id="PTHR33744">
    <property type="entry name" value="CARBOHYDRATE DIACID REGULATOR"/>
    <property type="match status" value="1"/>
</dbReference>
<protein>
    <submittedName>
        <fullName evidence="3">PucR-like helix-turn-helix protein</fullName>
    </submittedName>
</protein>
<feature type="domain" description="RsbT co-antagonist protein RsbRD N-terminal" evidence="2">
    <location>
        <begin position="29"/>
        <end position="165"/>
    </location>
</feature>
<keyword evidence="4" id="KW-1185">Reference proteome</keyword>
<dbReference type="Pfam" id="PF14361">
    <property type="entry name" value="RsbRD_N"/>
    <property type="match status" value="1"/>
</dbReference>
<dbReference type="EMBL" id="PJMW01000001">
    <property type="protein sequence ID" value="PKV98802.1"/>
    <property type="molecule type" value="Genomic_DNA"/>
</dbReference>
<dbReference type="OrthoDB" id="4535840at2"/>
<dbReference type="Proteomes" id="UP000233766">
    <property type="component" value="Unassembled WGS sequence"/>
</dbReference>